<reference evidence="2" key="1">
    <citation type="journal article" date="2017" name="Plant J.">
        <title>The pomegranate (Punica granatum L.) genome and the genomics of punicalagin biosynthesis.</title>
        <authorList>
            <person name="Qin G."/>
            <person name="Xu C."/>
            <person name="Ming R."/>
            <person name="Tang H."/>
            <person name="Guyot R."/>
            <person name="Kramer E.M."/>
            <person name="Hu Y."/>
            <person name="Yi X."/>
            <person name="Qi Y."/>
            <person name="Xu X."/>
            <person name="Gao Z."/>
            <person name="Pan H."/>
            <person name="Jian J."/>
            <person name="Tian Y."/>
            <person name="Yue Z."/>
            <person name="Xu Y."/>
        </authorList>
    </citation>
    <scope>NUCLEOTIDE SEQUENCE [LARGE SCALE GENOMIC DNA]</scope>
    <source>
        <strain evidence="2">cv. Dabenzi</strain>
    </source>
</reference>
<organism evidence="1 2">
    <name type="scientific">Punica granatum</name>
    <name type="common">Pomegranate</name>
    <dbReference type="NCBI Taxonomy" id="22663"/>
    <lineage>
        <taxon>Eukaryota</taxon>
        <taxon>Viridiplantae</taxon>
        <taxon>Streptophyta</taxon>
        <taxon>Embryophyta</taxon>
        <taxon>Tracheophyta</taxon>
        <taxon>Spermatophyta</taxon>
        <taxon>Magnoliopsida</taxon>
        <taxon>eudicotyledons</taxon>
        <taxon>Gunneridae</taxon>
        <taxon>Pentapetalae</taxon>
        <taxon>rosids</taxon>
        <taxon>malvids</taxon>
        <taxon>Myrtales</taxon>
        <taxon>Lythraceae</taxon>
        <taxon>Punica</taxon>
    </lineage>
</organism>
<dbReference type="EMBL" id="MTKT01000666">
    <property type="protein sequence ID" value="OWM89377.1"/>
    <property type="molecule type" value="Genomic_DNA"/>
</dbReference>
<accession>A0A218XWD1</accession>
<gene>
    <name evidence="1" type="ORF">CDL15_Pgr024125</name>
</gene>
<name>A0A218XWD1_PUNGR</name>
<comment type="caution">
    <text evidence="1">The sequence shown here is derived from an EMBL/GenBank/DDBJ whole genome shotgun (WGS) entry which is preliminary data.</text>
</comment>
<proteinExistence type="predicted"/>
<dbReference type="AlphaFoldDB" id="A0A218XWD1"/>
<protein>
    <submittedName>
        <fullName evidence="1">Uncharacterized protein</fullName>
    </submittedName>
</protein>
<dbReference type="Proteomes" id="UP000197138">
    <property type="component" value="Unassembled WGS sequence"/>
</dbReference>
<evidence type="ECO:0000313" key="1">
    <source>
        <dbReference type="EMBL" id="OWM89377.1"/>
    </source>
</evidence>
<sequence>MYKKSPLHSKYFSTKRGYYVVCRLSLDFDIRSYLLFGNGVGYIMFKYAFENTSNRLHRVLPTVSVSHFPSGEIPLSISPT</sequence>
<evidence type="ECO:0000313" key="2">
    <source>
        <dbReference type="Proteomes" id="UP000197138"/>
    </source>
</evidence>